<reference evidence="2" key="1">
    <citation type="journal article" date="2020" name="Stud. Mycol.">
        <title>101 Dothideomycetes genomes: a test case for predicting lifestyles and emergence of pathogens.</title>
        <authorList>
            <person name="Haridas S."/>
            <person name="Albert R."/>
            <person name="Binder M."/>
            <person name="Bloem J."/>
            <person name="Labutti K."/>
            <person name="Salamov A."/>
            <person name="Andreopoulos B."/>
            <person name="Baker S."/>
            <person name="Barry K."/>
            <person name="Bills G."/>
            <person name="Bluhm B."/>
            <person name="Cannon C."/>
            <person name="Castanera R."/>
            <person name="Culley D."/>
            <person name="Daum C."/>
            <person name="Ezra D."/>
            <person name="Gonzalez J."/>
            <person name="Henrissat B."/>
            <person name="Kuo A."/>
            <person name="Liang C."/>
            <person name="Lipzen A."/>
            <person name="Lutzoni F."/>
            <person name="Magnuson J."/>
            <person name="Mondo S."/>
            <person name="Nolan M."/>
            <person name="Ohm R."/>
            <person name="Pangilinan J."/>
            <person name="Park H.-J."/>
            <person name="Ramirez L."/>
            <person name="Alfaro M."/>
            <person name="Sun H."/>
            <person name="Tritt A."/>
            <person name="Yoshinaga Y."/>
            <person name="Zwiers L.-H."/>
            <person name="Turgeon B."/>
            <person name="Goodwin S."/>
            <person name="Spatafora J."/>
            <person name="Crous P."/>
            <person name="Grigoriev I."/>
        </authorList>
    </citation>
    <scope>NUCLEOTIDE SEQUENCE</scope>
    <source>
        <strain evidence="2">HMLAC05119</strain>
    </source>
</reference>
<proteinExistence type="predicted"/>
<evidence type="ECO:0000259" key="1">
    <source>
        <dbReference type="Pfam" id="PF06985"/>
    </source>
</evidence>
<evidence type="ECO:0000313" key="3">
    <source>
        <dbReference type="Proteomes" id="UP000800096"/>
    </source>
</evidence>
<organism evidence="2 3">
    <name type="scientific">Ampelomyces quisqualis</name>
    <name type="common">Powdery mildew agent</name>
    <dbReference type="NCBI Taxonomy" id="50730"/>
    <lineage>
        <taxon>Eukaryota</taxon>
        <taxon>Fungi</taxon>
        <taxon>Dikarya</taxon>
        <taxon>Ascomycota</taxon>
        <taxon>Pezizomycotina</taxon>
        <taxon>Dothideomycetes</taxon>
        <taxon>Pleosporomycetidae</taxon>
        <taxon>Pleosporales</taxon>
        <taxon>Pleosporineae</taxon>
        <taxon>Phaeosphaeriaceae</taxon>
        <taxon>Ampelomyces</taxon>
    </lineage>
</organism>
<feature type="domain" description="Heterokaryon incompatibility" evidence="1">
    <location>
        <begin position="21"/>
        <end position="117"/>
    </location>
</feature>
<gene>
    <name evidence="2" type="ORF">BDU57DRAFT_513225</name>
</gene>
<dbReference type="AlphaFoldDB" id="A0A6A5R1D2"/>
<evidence type="ECO:0000313" key="2">
    <source>
        <dbReference type="EMBL" id="KAF1919917.1"/>
    </source>
</evidence>
<sequence>MILIDTATLELRDFPNSDERYAILSHTWGPVSDEVTYAEMLSGERSAATIAKTGYRKIAKTCELARRKYNLPYAWVDTCCINKTSSAELSEAINSMYRWYQDACICFAYLCDVTDSQFNFHGSRWFTRGWTLQELIAPKDLVFFDENWGFRGTKKTLATHVSMLTGIPSQILDHSVELDEIPVAQRFSWASTRETTREEDRAYSLLGIFDINMAMLYGEGPKAFIRLQEQILGQGADSSLFLWSDLQTDQEFTGLLAPNPACFREMRSMTAEPSFTQREIFLTNRGIRLKLGLAWDADTGLAVLPVKHSFGSSGKPAGVYLRRVGLDQFVRALPQEYTIANSERFYTVLTAVKTLTAAQSKKIVNNAMGIKAPREVTVVRVEPHGAWDPSSKLFYETHTNAFLGYMVFQKARFPQVAVVFFFQDKHWSATVVEDDRWPSIQENFYSYYNYNRNDIKYHDSMGDRKLAYVRGPHFTALSVHMRVREVTGQPYLDRQTFEEVTNDT</sequence>
<name>A0A6A5R1D2_AMPQU</name>
<dbReference type="PANTHER" id="PTHR10622">
    <property type="entry name" value="HET DOMAIN-CONTAINING PROTEIN"/>
    <property type="match status" value="1"/>
</dbReference>
<dbReference type="InterPro" id="IPR010730">
    <property type="entry name" value="HET"/>
</dbReference>
<protein>
    <submittedName>
        <fullName evidence="2">Heterokaryon incompatibility protein-domain-containing protein</fullName>
    </submittedName>
</protein>
<dbReference type="PANTHER" id="PTHR10622:SF10">
    <property type="entry name" value="HET DOMAIN-CONTAINING PROTEIN"/>
    <property type="match status" value="1"/>
</dbReference>
<accession>A0A6A5R1D2</accession>
<dbReference type="Proteomes" id="UP000800096">
    <property type="component" value="Unassembled WGS sequence"/>
</dbReference>
<dbReference type="EMBL" id="ML979133">
    <property type="protein sequence ID" value="KAF1919917.1"/>
    <property type="molecule type" value="Genomic_DNA"/>
</dbReference>
<dbReference type="Pfam" id="PF06985">
    <property type="entry name" value="HET"/>
    <property type="match status" value="1"/>
</dbReference>
<keyword evidence="3" id="KW-1185">Reference proteome</keyword>
<dbReference type="OrthoDB" id="20872at2759"/>